<dbReference type="GO" id="GO:0006798">
    <property type="term" value="P:polyphosphate catabolic process"/>
    <property type="evidence" value="ECO:0007669"/>
    <property type="project" value="TreeGrafter"/>
</dbReference>
<evidence type="ECO:0000313" key="3">
    <source>
        <dbReference type="EMBL" id="KAF2203494.1"/>
    </source>
</evidence>
<accession>A0A9P4JUK6</accession>
<feature type="domain" description="Calcineurin-like phosphoesterase" evidence="2">
    <location>
        <begin position="146"/>
        <end position="355"/>
    </location>
</feature>
<comment type="caution">
    <text evidence="3">The sequence shown here is derived from an EMBL/GenBank/DDBJ whole genome shotgun (WGS) entry which is preliminary data.</text>
</comment>
<dbReference type="GO" id="GO:0016791">
    <property type="term" value="F:phosphatase activity"/>
    <property type="evidence" value="ECO:0007669"/>
    <property type="project" value="TreeGrafter"/>
</dbReference>
<dbReference type="GO" id="GO:0000298">
    <property type="term" value="F:endopolyphosphatase activity"/>
    <property type="evidence" value="ECO:0007669"/>
    <property type="project" value="TreeGrafter"/>
</dbReference>
<dbReference type="SUPFAM" id="SSF56300">
    <property type="entry name" value="Metallo-dependent phosphatases"/>
    <property type="match status" value="1"/>
</dbReference>
<keyword evidence="1" id="KW-0812">Transmembrane</keyword>
<evidence type="ECO:0000313" key="4">
    <source>
        <dbReference type="Proteomes" id="UP000799536"/>
    </source>
</evidence>
<dbReference type="EMBL" id="ML993901">
    <property type="protein sequence ID" value="KAF2203494.1"/>
    <property type="molecule type" value="Genomic_DNA"/>
</dbReference>
<evidence type="ECO:0000256" key="1">
    <source>
        <dbReference type="SAM" id="Phobius"/>
    </source>
</evidence>
<dbReference type="InterPro" id="IPR004843">
    <property type="entry name" value="Calcineurin-like_PHP"/>
</dbReference>
<dbReference type="PANTHER" id="PTHR42850:SF4">
    <property type="entry name" value="ZINC-DEPENDENT ENDOPOLYPHOSPHATASE"/>
    <property type="match status" value="1"/>
</dbReference>
<dbReference type="InterPro" id="IPR050126">
    <property type="entry name" value="Ap4A_hydrolase"/>
</dbReference>
<keyword evidence="1" id="KW-1133">Transmembrane helix</keyword>
<dbReference type="GO" id="GO:0005737">
    <property type="term" value="C:cytoplasm"/>
    <property type="evidence" value="ECO:0007669"/>
    <property type="project" value="TreeGrafter"/>
</dbReference>
<dbReference type="Gene3D" id="3.60.21.10">
    <property type="match status" value="1"/>
</dbReference>
<dbReference type="InterPro" id="IPR029052">
    <property type="entry name" value="Metallo-depent_PP-like"/>
</dbReference>
<keyword evidence="4" id="KW-1185">Reference proteome</keyword>
<gene>
    <name evidence="3" type="ORF">GQ43DRAFT_366722</name>
</gene>
<dbReference type="Proteomes" id="UP000799536">
    <property type="component" value="Unassembled WGS sequence"/>
</dbReference>
<reference evidence="3" key="1">
    <citation type="journal article" date="2020" name="Stud. Mycol.">
        <title>101 Dothideomycetes genomes: a test case for predicting lifestyles and emergence of pathogens.</title>
        <authorList>
            <person name="Haridas S."/>
            <person name="Albert R."/>
            <person name="Binder M."/>
            <person name="Bloem J."/>
            <person name="Labutti K."/>
            <person name="Salamov A."/>
            <person name="Andreopoulos B."/>
            <person name="Baker S."/>
            <person name="Barry K."/>
            <person name="Bills G."/>
            <person name="Bluhm B."/>
            <person name="Cannon C."/>
            <person name="Castanera R."/>
            <person name="Culley D."/>
            <person name="Daum C."/>
            <person name="Ezra D."/>
            <person name="Gonzalez J."/>
            <person name="Henrissat B."/>
            <person name="Kuo A."/>
            <person name="Liang C."/>
            <person name="Lipzen A."/>
            <person name="Lutzoni F."/>
            <person name="Magnuson J."/>
            <person name="Mondo S."/>
            <person name="Nolan M."/>
            <person name="Ohm R."/>
            <person name="Pangilinan J."/>
            <person name="Park H.-J."/>
            <person name="Ramirez L."/>
            <person name="Alfaro M."/>
            <person name="Sun H."/>
            <person name="Tritt A."/>
            <person name="Yoshinaga Y."/>
            <person name="Zwiers L.-H."/>
            <person name="Turgeon B."/>
            <person name="Goodwin S."/>
            <person name="Spatafora J."/>
            <person name="Crous P."/>
            <person name="Grigoriev I."/>
        </authorList>
    </citation>
    <scope>NUCLEOTIDE SEQUENCE</scope>
    <source>
        <strain evidence="3">ATCC 74209</strain>
    </source>
</reference>
<sequence>MASSYQSRPDQKASTAPLIHFASNNWNDAHDLDASDEDEAFYTADDDYLIHPKWQAMAIRTKNRIPRRIQRYFFIYIVLLIVSYVAWRVYLGPQWEHNREEVRKMDAELKEVYGQNVRHEFTDTIQLKTLDRELVPGAHEGNENRRLIFIGDVHGCREELEDLLKRVDFQESDDHLIFTGDMIAKGPDSPGVISLAQKYSASCVRGNHEDRVILSITEMDAHHVPLPGPEEDPSKMNDFMDEESFSHGDFKVRKLAKQLSKEQIQYLKECPLILKVGNVEGTGEMATVHGGLIPGIPLEEQDPFQCMNMRSIDLDTHIPKEDHSATPWEKFWNHRQKKLDPAERLTVVYGHDSKRGKNIKKYSKGLDTGCVNGGKLTALVVESGKESVISVSCKNYK</sequence>
<dbReference type="AlphaFoldDB" id="A0A9P4JUK6"/>
<name>A0A9P4JUK6_9PLEO</name>
<organism evidence="3 4">
    <name type="scientific">Delitschia confertaspora ATCC 74209</name>
    <dbReference type="NCBI Taxonomy" id="1513339"/>
    <lineage>
        <taxon>Eukaryota</taxon>
        <taxon>Fungi</taxon>
        <taxon>Dikarya</taxon>
        <taxon>Ascomycota</taxon>
        <taxon>Pezizomycotina</taxon>
        <taxon>Dothideomycetes</taxon>
        <taxon>Pleosporomycetidae</taxon>
        <taxon>Pleosporales</taxon>
        <taxon>Delitschiaceae</taxon>
        <taxon>Delitschia</taxon>
    </lineage>
</organism>
<dbReference type="Pfam" id="PF00149">
    <property type="entry name" value="Metallophos"/>
    <property type="match status" value="1"/>
</dbReference>
<protein>
    <submittedName>
        <fullName evidence="3">Metallo-dependent phosphatase</fullName>
    </submittedName>
</protein>
<proteinExistence type="predicted"/>
<feature type="transmembrane region" description="Helical" evidence="1">
    <location>
        <begin position="72"/>
        <end position="90"/>
    </location>
</feature>
<dbReference type="OrthoDB" id="10267127at2759"/>
<keyword evidence="1" id="KW-0472">Membrane</keyword>
<dbReference type="PANTHER" id="PTHR42850">
    <property type="entry name" value="METALLOPHOSPHOESTERASE"/>
    <property type="match status" value="1"/>
</dbReference>
<dbReference type="CDD" id="cd00144">
    <property type="entry name" value="MPP_PPP_family"/>
    <property type="match status" value="1"/>
</dbReference>
<evidence type="ECO:0000259" key="2">
    <source>
        <dbReference type="Pfam" id="PF00149"/>
    </source>
</evidence>